<evidence type="ECO:0000256" key="3">
    <source>
        <dbReference type="ARBA" id="ARBA00022771"/>
    </source>
</evidence>
<dbReference type="PANTHER" id="PTHR24388">
    <property type="entry name" value="ZINC FINGER PROTEIN"/>
    <property type="match status" value="1"/>
</dbReference>
<evidence type="ECO:0000256" key="4">
    <source>
        <dbReference type="ARBA" id="ARBA00022833"/>
    </source>
</evidence>
<keyword evidence="4" id="KW-0862">Zinc</keyword>
<dbReference type="Gene3D" id="3.30.160.60">
    <property type="entry name" value="Classic Zinc Finger"/>
    <property type="match status" value="2"/>
</dbReference>
<protein>
    <recommendedName>
        <fullName evidence="8">C2H2-type domain-containing protein</fullName>
    </recommendedName>
</protein>
<dbReference type="SMART" id="SM00355">
    <property type="entry name" value="ZnF_C2H2"/>
    <property type="match status" value="4"/>
</dbReference>
<dbReference type="Pfam" id="PF00096">
    <property type="entry name" value="zf-C2H2"/>
    <property type="match status" value="3"/>
</dbReference>
<accession>A0A564Z0K0</accession>
<sequence length="251" mass="29098">MCSVCEFLQFKTSIESLHRTAVIRQLESGIRPQPVDMNKPTAASEERGKRKSVQISDGKQLDEEDEEAQPTTSREKRRLSRGSCANSDLDETQTTNGRGKRRRVSRRSYADYDYDDYVLHACDECDKSYPTYHGLLIHQGRNHKRIKKFACEVCGKRFTERHVCEKHIEAVHLGLIHKCEICEKSFSTRRNVLNHIAAIHNGEWHCNYCGNTYTSKRHLSWHIENFHKDRIGKGSQCDALLMDTEIKFEPN</sequence>
<evidence type="ECO:0000313" key="9">
    <source>
        <dbReference type="EMBL" id="VUZ53005.1"/>
    </source>
</evidence>
<dbReference type="PROSITE" id="PS00028">
    <property type="entry name" value="ZINC_FINGER_C2H2_1"/>
    <property type="match status" value="4"/>
</dbReference>
<dbReference type="GO" id="GO:0008270">
    <property type="term" value="F:zinc ion binding"/>
    <property type="evidence" value="ECO:0007669"/>
    <property type="project" value="UniProtKB-KW"/>
</dbReference>
<dbReference type="InterPro" id="IPR013087">
    <property type="entry name" value="Znf_C2H2_type"/>
</dbReference>
<evidence type="ECO:0000256" key="1">
    <source>
        <dbReference type="ARBA" id="ARBA00022723"/>
    </source>
</evidence>
<dbReference type="AlphaFoldDB" id="A0A564Z0K0"/>
<dbReference type="PANTHER" id="PTHR24388:SF104">
    <property type="entry name" value="AT-RICH BINDING PROTEIN-RELATED"/>
    <property type="match status" value="1"/>
</dbReference>
<evidence type="ECO:0000256" key="5">
    <source>
        <dbReference type="ARBA" id="ARBA00023242"/>
    </source>
</evidence>
<evidence type="ECO:0000256" key="6">
    <source>
        <dbReference type="PROSITE-ProRule" id="PRU00042"/>
    </source>
</evidence>
<feature type="domain" description="C2H2-type" evidence="8">
    <location>
        <begin position="149"/>
        <end position="174"/>
    </location>
</feature>
<feature type="domain" description="C2H2-type" evidence="8">
    <location>
        <begin position="120"/>
        <end position="148"/>
    </location>
</feature>
<keyword evidence="5" id="KW-0539">Nucleus</keyword>
<gene>
    <name evidence="9" type="ORF">WMSIL1_LOCUS11364</name>
</gene>
<dbReference type="Proteomes" id="UP000321570">
    <property type="component" value="Unassembled WGS sequence"/>
</dbReference>
<reference evidence="9 10" key="1">
    <citation type="submission" date="2019-07" db="EMBL/GenBank/DDBJ databases">
        <authorList>
            <person name="Jastrzebski P J."/>
            <person name="Paukszto L."/>
            <person name="Jastrzebski P J."/>
        </authorList>
    </citation>
    <scope>NUCLEOTIDE SEQUENCE [LARGE SCALE GENOMIC DNA]</scope>
    <source>
        <strain evidence="9 10">WMS-il1</strain>
    </source>
</reference>
<organism evidence="9 10">
    <name type="scientific">Hymenolepis diminuta</name>
    <name type="common">Rat tapeworm</name>
    <dbReference type="NCBI Taxonomy" id="6216"/>
    <lineage>
        <taxon>Eukaryota</taxon>
        <taxon>Metazoa</taxon>
        <taxon>Spiralia</taxon>
        <taxon>Lophotrochozoa</taxon>
        <taxon>Platyhelminthes</taxon>
        <taxon>Cestoda</taxon>
        <taxon>Eucestoda</taxon>
        <taxon>Cyclophyllidea</taxon>
        <taxon>Hymenolepididae</taxon>
        <taxon>Hymenolepis</taxon>
    </lineage>
</organism>
<evidence type="ECO:0000256" key="2">
    <source>
        <dbReference type="ARBA" id="ARBA00022737"/>
    </source>
</evidence>
<dbReference type="EMBL" id="CABIJS010000543">
    <property type="protein sequence ID" value="VUZ53005.1"/>
    <property type="molecule type" value="Genomic_DNA"/>
</dbReference>
<dbReference type="GO" id="GO:0000978">
    <property type="term" value="F:RNA polymerase II cis-regulatory region sequence-specific DNA binding"/>
    <property type="evidence" value="ECO:0007669"/>
    <property type="project" value="TreeGrafter"/>
</dbReference>
<feature type="domain" description="C2H2-type" evidence="8">
    <location>
        <begin position="177"/>
        <end position="205"/>
    </location>
</feature>
<evidence type="ECO:0000256" key="7">
    <source>
        <dbReference type="SAM" id="MobiDB-lite"/>
    </source>
</evidence>
<evidence type="ECO:0000313" key="10">
    <source>
        <dbReference type="Proteomes" id="UP000321570"/>
    </source>
</evidence>
<keyword evidence="10" id="KW-1185">Reference proteome</keyword>
<keyword evidence="2" id="KW-0677">Repeat</keyword>
<proteinExistence type="predicted"/>
<dbReference type="InterPro" id="IPR036236">
    <property type="entry name" value="Znf_C2H2_sf"/>
</dbReference>
<dbReference type="GO" id="GO:0000981">
    <property type="term" value="F:DNA-binding transcription factor activity, RNA polymerase II-specific"/>
    <property type="evidence" value="ECO:0007669"/>
    <property type="project" value="TreeGrafter"/>
</dbReference>
<name>A0A564Z0K0_HYMDI</name>
<dbReference type="InterPro" id="IPR050527">
    <property type="entry name" value="Snail/Krueppel_Znf"/>
</dbReference>
<evidence type="ECO:0000259" key="8">
    <source>
        <dbReference type="PROSITE" id="PS50157"/>
    </source>
</evidence>
<keyword evidence="3 6" id="KW-0863">Zinc-finger</keyword>
<feature type="domain" description="C2H2-type" evidence="8">
    <location>
        <begin position="204"/>
        <end position="227"/>
    </location>
</feature>
<dbReference type="SUPFAM" id="SSF57667">
    <property type="entry name" value="beta-beta-alpha zinc fingers"/>
    <property type="match status" value="3"/>
</dbReference>
<feature type="region of interest" description="Disordered" evidence="7">
    <location>
        <begin position="31"/>
        <end position="105"/>
    </location>
</feature>
<dbReference type="PROSITE" id="PS50157">
    <property type="entry name" value="ZINC_FINGER_C2H2_2"/>
    <property type="match status" value="4"/>
</dbReference>
<keyword evidence="1" id="KW-0479">Metal-binding</keyword>